<organism evidence="2 3">
    <name type="scientific">Dissostichus eleginoides</name>
    <name type="common">Patagonian toothfish</name>
    <name type="synonym">Dissostichus amissus</name>
    <dbReference type="NCBI Taxonomy" id="100907"/>
    <lineage>
        <taxon>Eukaryota</taxon>
        <taxon>Metazoa</taxon>
        <taxon>Chordata</taxon>
        <taxon>Craniata</taxon>
        <taxon>Vertebrata</taxon>
        <taxon>Euteleostomi</taxon>
        <taxon>Actinopterygii</taxon>
        <taxon>Neopterygii</taxon>
        <taxon>Teleostei</taxon>
        <taxon>Neoteleostei</taxon>
        <taxon>Acanthomorphata</taxon>
        <taxon>Eupercaria</taxon>
        <taxon>Perciformes</taxon>
        <taxon>Notothenioidei</taxon>
        <taxon>Nototheniidae</taxon>
        <taxon>Dissostichus</taxon>
    </lineage>
</organism>
<feature type="compositionally biased region" description="Basic and acidic residues" evidence="1">
    <location>
        <begin position="26"/>
        <end position="44"/>
    </location>
</feature>
<feature type="non-terminal residue" evidence="2">
    <location>
        <position position="94"/>
    </location>
</feature>
<accession>A0AAD9CF13</accession>
<sequence>CPTEAIWGAGASGEPCKRAQTQHMETGVEGRKRGERGSKGDERNVSVSPYEQVEREVAEHLSSKVLPHTEHCGPEAILPPLTQEVPRILSMGEI</sequence>
<dbReference type="Proteomes" id="UP001228049">
    <property type="component" value="Unassembled WGS sequence"/>
</dbReference>
<dbReference type="AlphaFoldDB" id="A0AAD9CF13"/>
<protein>
    <submittedName>
        <fullName evidence="2">Beta-glucosidase H</fullName>
    </submittedName>
</protein>
<dbReference type="EMBL" id="JASDAP010000007">
    <property type="protein sequence ID" value="KAK1899506.1"/>
    <property type="molecule type" value="Genomic_DNA"/>
</dbReference>
<evidence type="ECO:0000313" key="2">
    <source>
        <dbReference type="EMBL" id="KAK1899506.1"/>
    </source>
</evidence>
<comment type="caution">
    <text evidence="2">The sequence shown here is derived from an EMBL/GenBank/DDBJ whole genome shotgun (WGS) entry which is preliminary data.</text>
</comment>
<feature type="region of interest" description="Disordered" evidence="1">
    <location>
        <begin position="1"/>
        <end position="48"/>
    </location>
</feature>
<gene>
    <name evidence="2" type="ORF">KUDE01_000297</name>
</gene>
<name>A0AAD9CF13_DISEL</name>
<evidence type="ECO:0000313" key="3">
    <source>
        <dbReference type="Proteomes" id="UP001228049"/>
    </source>
</evidence>
<proteinExistence type="predicted"/>
<keyword evidence="3" id="KW-1185">Reference proteome</keyword>
<reference evidence="2" key="1">
    <citation type="submission" date="2023-04" db="EMBL/GenBank/DDBJ databases">
        <title>Chromosome-level genome of Chaenocephalus aceratus.</title>
        <authorList>
            <person name="Park H."/>
        </authorList>
    </citation>
    <scope>NUCLEOTIDE SEQUENCE</scope>
    <source>
        <strain evidence="2">DE</strain>
        <tissue evidence="2">Muscle</tissue>
    </source>
</reference>
<feature type="non-terminal residue" evidence="2">
    <location>
        <position position="1"/>
    </location>
</feature>
<evidence type="ECO:0000256" key="1">
    <source>
        <dbReference type="SAM" id="MobiDB-lite"/>
    </source>
</evidence>